<evidence type="ECO:0000313" key="2">
    <source>
        <dbReference type="Proteomes" id="UP000003460"/>
    </source>
</evidence>
<proteinExistence type="predicted"/>
<keyword evidence="2" id="KW-1185">Reference proteome</keyword>
<sequence>MCNPIELVSQIGRLSSFEHADKSNHQSPHPHRKSLGLVFQGFRRWALACFERPTLRGWHYRYLLMQR</sequence>
<dbReference type="HOGENOM" id="CLU_2808896_0_0_10"/>
<evidence type="ECO:0000313" key="1">
    <source>
        <dbReference type="EMBL" id="EEX71027.1"/>
    </source>
</evidence>
<protein>
    <submittedName>
        <fullName evidence="1">Uncharacterized protein</fullName>
    </submittedName>
</protein>
<comment type="caution">
    <text evidence="1">The sequence shown here is derived from an EMBL/GenBank/DDBJ whole genome shotgun (WGS) entry which is preliminary data.</text>
</comment>
<name>C9LJ60_9BACT</name>
<reference evidence="1" key="1">
    <citation type="submission" date="2009-09" db="EMBL/GenBank/DDBJ databases">
        <authorList>
            <person name="Weinstock G."/>
            <person name="Sodergren E."/>
            <person name="Clifton S."/>
            <person name="Fulton L."/>
            <person name="Fulton B."/>
            <person name="Courtney L."/>
            <person name="Fronick C."/>
            <person name="Harrison M."/>
            <person name="Strong C."/>
            <person name="Farmer C."/>
            <person name="Delahaunty K."/>
            <person name="Markovic C."/>
            <person name="Hall O."/>
            <person name="Minx P."/>
            <person name="Tomlinson C."/>
            <person name="Mitreva M."/>
            <person name="Nelson J."/>
            <person name="Hou S."/>
            <person name="Wollam A."/>
            <person name="Pepin K.H."/>
            <person name="Johnson M."/>
            <person name="Bhonagiri V."/>
            <person name="Nash W.E."/>
            <person name="Warren W."/>
            <person name="Chinwalla A."/>
            <person name="Mardis E.R."/>
            <person name="Wilson R.K."/>
        </authorList>
    </citation>
    <scope>NUCLEOTIDE SEQUENCE [LARGE SCALE GENOMIC DNA]</scope>
    <source>
        <strain evidence="1">ATCC 51259</strain>
    </source>
</reference>
<gene>
    <name evidence="1" type="ORF">GCWU000325_02272</name>
</gene>
<dbReference type="Proteomes" id="UP000003460">
    <property type="component" value="Unassembled WGS sequence"/>
</dbReference>
<organism evidence="1 2">
    <name type="scientific">Alloprevotella tannerae ATCC 51259</name>
    <dbReference type="NCBI Taxonomy" id="626522"/>
    <lineage>
        <taxon>Bacteria</taxon>
        <taxon>Pseudomonadati</taxon>
        <taxon>Bacteroidota</taxon>
        <taxon>Bacteroidia</taxon>
        <taxon>Bacteroidales</taxon>
        <taxon>Prevotellaceae</taxon>
        <taxon>Alloprevotella</taxon>
    </lineage>
</organism>
<dbReference type="EMBL" id="ACIJ02000023">
    <property type="protein sequence ID" value="EEX71027.1"/>
    <property type="molecule type" value="Genomic_DNA"/>
</dbReference>
<accession>C9LJ60</accession>
<dbReference type="AlphaFoldDB" id="C9LJ60"/>